<dbReference type="CDD" id="cd00038">
    <property type="entry name" value="CAP_ED"/>
    <property type="match status" value="1"/>
</dbReference>
<dbReference type="OrthoDB" id="9806179at2"/>
<dbReference type="SMART" id="SM00100">
    <property type="entry name" value="cNMP"/>
    <property type="match status" value="1"/>
</dbReference>
<dbReference type="InterPro" id="IPR050097">
    <property type="entry name" value="Ferredoxin-NADP_redctase_2"/>
</dbReference>
<dbReference type="InterPro" id="IPR018490">
    <property type="entry name" value="cNMP-bd_dom_sf"/>
</dbReference>
<dbReference type="PRINTS" id="PR00368">
    <property type="entry name" value="FADPNR"/>
</dbReference>
<keyword evidence="1" id="KW-0285">Flavoprotein</keyword>
<organism evidence="4 5">
    <name type="scientific">Bryocella elongata</name>
    <dbReference type="NCBI Taxonomy" id="863522"/>
    <lineage>
        <taxon>Bacteria</taxon>
        <taxon>Pseudomonadati</taxon>
        <taxon>Acidobacteriota</taxon>
        <taxon>Terriglobia</taxon>
        <taxon>Terriglobales</taxon>
        <taxon>Acidobacteriaceae</taxon>
        <taxon>Bryocella</taxon>
    </lineage>
</organism>
<evidence type="ECO:0000313" key="4">
    <source>
        <dbReference type="EMBL" id="SEF90518.1"/>
    </source>
</evidence>
<evidence type="ECO:0000256" key="1">
    <source>
        <dbReference type="ARBA" id="ARBA00022630"/>
    </source>
</evidence>
<dbReference type="Pfam" id="PF07992">
    <property type="entry name" value="Pyr_redox_2"/>
    <property type="match status" value="1"/>
</dbReference>
<evidence type="ECO:0000259" key="3">
    <source>
        <dbReference type="PROSITE" id="PS50042"/>
    </source>
</evidence>
<dbReference type="Gene3D" id="3.50.50.60">
    <property type="entry name" value="FAD/NAD(P)-binding domain"/>
    <property type="match status" value="2"/>
</dbReference>
<dbReference type="InterPro" id="IPR036188">
    <property type="entry name" value="FAD/NAD-bd_sf"/>
</dbReference>
<dbReference type="InterPro" id="IPR014710">
    <property type="entry name" value="RmlC-like_jellyroll"/>
</dbReference>
<sequence length="538" mass="57044">MTLAHEAFKRLCSYGKEETVAPGSILFRQGDAGLDLFVVLKGRLEMFETKRDGFVHVVHAVAEGAFTGELDLFNSRRSLLSCRATRRSDVLRISRERLQVLLQSEGDLAEAIVFACLGRREELMRAGHGGAVVIGSARCSDTLRVRDFFVRSRNPHRFVDVSLNEDAAALVHLLECSNADLPAVFLAGQGLLRNPSNRELAEPLGLAGKTVPRRECDLAIIGAGPAGLAAAVYAASEGLHTVVLERHATGGQAGTSSRIENYLGFPTGISGQQLAANAEIQAQRFGAELLITHAAGRICHCGERIDVELGDGAVIQAKAALVATGARYRRLDLEMSSDCAEKVAVHYAATPLEALHCAGEVVIVVGGGNSAGQAALFLSRHASHVHLVVRRDTLSETMSNYLIQRLSSNPNVTLHCGAAISRIEASGENTIAVIVRASDRRQSQCVTRNIFTMIGAAPNTEWLEGTLALDAAGFIVTGNTSDGIRSTYATSLPGVFAVGDVRSGSVKRVASAAGEGAAVISEIHRYLAEACAVSMTAA</sequence>
<name>A0A1H5VU76_9BACT</name>
<proteinExistence type="predicted"/>
<dbReference type="Proteomes" id="UP000236728">
    <property type="component" value="Unassembled WGS sequence"/>
</dbReference>
<evidence type="ECO:0000256" key="2">
    <source>
        <dbReference type="ARBA" id="ARBA00023002"/>
    </source>
</evidence>
<reference evidence="4 5" key="1">
    <citation type="submission" date="2016-10" db="EMBL/GenBank/DDBJ databases">
        <authorList>
            <person name="de Groot N.N."/>
        </authorList>
    </citation>
    <scope>NUCLEOTIDE SEQUENCE [LARGE SCALE GENOMIC DNA]</scope>
    <source>
        <strain evidence="4 5">DSM 22489</strain>
    </source>
</reference>
<dbReference type="PROSITE" id="PS50042">
    <property type="entry name" value="CNMP_BINDING_3"/>
    <property type="match status" value="1"/>
</dbReference>
<keyword evidence="2" id="KW-0560">Oxidoreductase</keyword>
<dbReference type="RefSeq" id="WP_103932256.1">
    <property type="nucleotide sequence ID" value="NZ_FNVA01000002.1"/>
</dbReference>
<keyword evidence="5" id="KW-1185">Reference proteome</keyword>
<dbReference type="SUPFAM" id="SSF51905">
    <property type="entry name" value="FAD/NAD(P)-binding domain"/>
    <property type="match status" value="1"/>
</dbReference>
<dbReference type="SUPFAM" id="SSF51206">
    <property type="entry name" value="cAMP-binding domain-like"/>
    <property type="match status" value="1"/>
</dbReference>
<dbReference type="AlphaFoldDB" id="A0A1H5VU76"/>
<accession>A0A1H5VU76</accession>
<dbReference type="InterPro" id="IPR023753">
    <property type="entry name" value="FAD/NAD-binding_dom"/>
</dbReference>
<gene>
    <name evidence="4" type="ORF">SAMN05421819_1303</name>
</gene>
<dbReference type="PANTHER" id="PTHR48105">
    <property type="entry name" value="THIOREDOXIN REDUCTASE 1-RELATED-RELATED"/>
    <property type="match status" value="1"/>
</dbReference>
<dbReference type="Pfam" id="PF00027">
    <property type="entry name" value="cNMP_binding"/>
    <property type="match status" value="1"/>
</dbReference>
<dbReference type="EMBL" id="FNVA01000002">
    <property type="protein sequence ID" value="SEF90518.1"/>
    <property type="molecule type" value="Genomic_DNA"/>
</dbReference>
<dbReference type="PRINTS" id="PR00469">
    <property type="entry name" value="PNDRDTASEII"/>
</dbReference>
<dbReference type="GO" id="GO:0016491">
    <property type="term" value="F:oxidoreductase activity"/>
    <property type="evidence" value="ECO:0007669"/>
    <property type="project" value="UniProtKB-KW"/>
</dbReference>
<dbReference type="InterPro" id="IPR000595">
    <property type="entry name" value="cNMP-bd_dom"/>
</dbReference>
<feature type="domain" description="Cyclic nucleotide-binding" evidence="3">
    <location>
        <begin position="1"/>
        <end position="102"/>
    </location>
</feature>
<dbReference type="Gene3D" id="2.60.120.10">
    <property type="entry name" value="Jelly Rolls"/>
    <property type="match status" value="1"/>
</dbReference>
<protein>
    <submittedName>
        <fullName evidence="4">Thioredoxin reductase (NADPH)</fullName>
    </submittedName>
</protein>
<evidence type="ECO:0000313" key="5">
    <source>
        <dbReference type="Proteomes" id="UP000236728"/>
    </source>
</evidence>